<feature type="transmembrane region" description="Helical" evidence="2">
    <location>
        <begin position="435"/>
        <end position="455"/>
    </location>
</feature>
<evidence type="ECO:0000259" key="4">
    <source>
        <dbReference type="Pfam" id="PF09972"/>
    </source>
</evidence>
<gene>
    <name evidence="6" type="ORF">AYR63_13225</name>
</gene>
<evidence type="ECO:0008006" key="8">
    <source>
        <dbReference type="Google" id="ProtNLM"/>
    </source>
</evidence>
<feature type="region of interest" description="Disordered" evidence="1">
    <location>
        <begin position="588"/>
        <end position="617"/>
    </location>
</feature>
<organism evidence="6 7">
    <name type="scientific">Secundilactobacillus paracollinoides</name>
    <dbReference type="NCBI Taxonomy" id="240427"/>
    <lineage>
        <taxon>Bacteria</taxon>
        <taxon>Bacillati</taxon>
        <taxon>Bacillota</taxon>
        <taxon>Bacilli</taxon>
        <taxon>Lactobacillales</taxon>
        <taxon>Lactobacillaceae</taxon>
        <taxon>Secundilactobacillus</taxon>
    </lineage>
</organism>
<keyword evidence="2" id="KW-1133">Transmembrane helix</keyword>
<dbReference type="EMBL" id="CP014924">
    <property type="protein sequence ID" value="ANZ68005.1"/>
    <property type="molecule type" value="Genomic_DNA"/>
</dbReference>
<feature type="transmembrane region" description="Helical" evidence="2">
    <location>
        <begin position="253"/>
        <end position="275"/>
    </location>
</feature>
<reference evidence="6 7" key="1">
    <citation type="submission" date="2016-03" db="EMBL/GenBank/DDBJ databases">
        <title>Pediococcus and Lactobacillus from brewery environment - whole genome sequencing and assembly.</title>
        <authorList>
            <person name="Behr J."/>
            <person name="Geissler A.J."/>
            <person name="Vogel R.F."/>
        </authorList>
    </citation>
    <scope>NUCLEOTIDE SEQUENCE [LARGE SCALE GENOMIC DNA]</scope>
    <source>
        <strain evidence="6 7">TMW 1.1995</strain>
    </source>
</reference>
<dbReference type="STRING" id="240427.AYR62_06320"/>
<feature type="signal peptide" evidence="3">
    <location>
        <begin position="1"/>
        <end position="28"/>
    </location>
</feature>
<proteinExistence type="predicted"/>
<keyword evidence="3" id="KW-0732">Signal</keyword>
<evidence type="ECO:0000256" key="2">
    <source>
        <dbReference type="SAM" id="Phobius"/>
    </source>
</evidence>
<evidence type="ECO:0000313" key="6">
    <source>
        <dbReference type="EMBL" id="ANZ68005.1"/>
    </source>
</evidence>
<accession>A0A1B2J106</accession>
<feature type="chain" id="PRO_5008539235" description="Integral membrane protein" evidence="3">
    <location>
        <begin position="29"/>
        <end position="617"/>
    </location>
</feature>
<dbReference type="InterPro" id="IPR018702">
    <property type="entry name" value="DUF2207"/>
</dbReference>
<feature type="compositionally biased region" description="Gly residues" evidence="1">
    <location>
        <begin position="593"/>
        <end position="617"/>
    </location>
</feature>
<sequence>MKQRRLAVLVAILAGVVTMGITTTQAHAREYTINKYHINVAVDKNGNAELTQNITYKFDGSFNGVYYNQDITGIKGLKNPQITATQDGRETTLRQSNSEAANTYQTTASNKNYRFKVFYPTSDSQVTFQYKYQLDGVITNYIDTAQLNWKIIGSKWDVPLNNVKIKVALPAKNIDKLQAWTHGPLSGHTAVNRQAGTVTMTVDEVPANTFVESHMLFPTSVTPTNTNKKNTRHLKQAQQQEATLAKQANQKRFWSRMIPLIAGIVILLIGAWHYLYQRRWFNTHPAQHITEQPDVHNYEIPAYDAVTSQVLLSREDPTDEAFSAWLMELAAAGEITIAQEDGKHHKKTYRLTETTKLTAEHKKNKMLNFIFDQVGEVGSDDHRTVTLAEINRYTGHGRHNNLYDKFSAWQSTTYTRVKNMGLFNDINQSVKNHGWMLIIINGVLSFAGILVFAFADSTPLAIGWLLTLILFILSLVTAIRRMWHLSPYTQEGEDKVAPIQGFKDMLNDIGHFDRSEVGDLILWEQILPYAVAFGSAKKVIKALQANFTDAELQTGMPVYYPMFFYGTGFSDSFAGQFNTDFNANVGRTEGSSSTGGSGGFSGGSSGGFGGGSGGGVF</sequence>
<name>A0A1B2J106_9LACO</name>
<keyword evidence="2" id="KW-0812">Transmembrane</keyword>
<dbReference type="AlphaFoldDB" id="A0A1B2J106"/>
<dbReference type="RefSeq" id="WP_065903221.1">
    <property type="nucleotide sequence ID" value="NZ_CP014912.1"/>
</dbReference>
<dbReference type="Pfam" id="PF20990">
    <property type="entry name" value="DUF2207_C"/>
    <property type="match status" value="1"/>
</dbReference>
<keyword evidence="2" id="KW-0472">Membrane</keyword>
<evidence type="ECO:0000313" key="7">
    <source>
        <dbReference type="Proteomes" id="UP000093267"/>
    </source>
</evidence>
<feature type="domain" description="DUF2207" evidence="4">
    <location>
        <begin position="32"/>
        <end position="217"/>
    </location>
</feature>
<feature type="domain" description="Predicted membrane protein YciQ-like C-terminal" evidence="5">
    <location>
        <begin position="296"/>
        <end position="543"/>
    </location>
</feature>
<feature type="transmembrane region" description="Helical" evidence="2">
    <location>
        <begin position="461"/>
        <end position="479"/>
    </location>
</feature>
<protein>
    <recommendedName>
        <fullName evidence="8">Integral membrane protein</fullName>
    </recommendedName>
</protein>
<evidence type="ECO:0000256" key="3">
    <source>
        <dbReference type="SAM" id="SignalP"/>
    </source>
</evidence>
<evidence type="ECO:0000259" key="5">
    <source>
        <dbReference type="Pfam" id="PF20990"/>
    </source>
</evidence>
<dbReference type="InterPro" id="IPR048389">
    <property type="entry name" value="YciQ-like_C"/>
</dbReference>
<dbReference type="Pfam" id="PF09972">
    <property type="entry name" value="DUF2207"/>
    <property type="match status" value="1"/>
</dbReference>
<dbReference type="Proteomes" id="UP000093267">
    <property type="component" value="Chromosome"/>
</dbReference>
<keyword evidence="7" id="KW-1185">Reference proteome</keyword>
<evidence type="ECO:0000256" key="1">
    <source>
        <dbReference type="SAM" id="MobiDB-lite"/>
    </source>
</evidence>
<dbReference type="OrthoDB" id="2138002at2"/>